<keyword evidence="1" id="KW-0175">Coiled coil</keyword>
<dbReference type="EMBL" id="JACHLD010000003">
    <property type="protein sequence ID" value="MBB4802128.1"/>
    <property type="molecule type" value="Genomic_DNA"/>
</dbReference>
<keyword evidence="4" id="KW-1185">Reference proteome</keyword>
<evidence type="ECO:0000313" key="3">
    <source>
        <dbReference type="EMBL" id="MBB4802128.1"/>
    </source>
</evidence>
<dbReference type="InterPro" id="IPR010982">
    <property type="entry name" value="Lambda_DNA-bd_dom_sf"/>
</dbReference>
<dbReference type="Pfam" id="PF01381">
    <property type="entry name" value="HTH_3"/>
    <property type="match status" value="1"/>
</dbReference>
<dbReference type="SMART" id="SM00530">
    <property type="entry name" value="HTH_XRE"/>
    <property type="match status" value="1"/>
</dbReference>
<feature type="domain" description="HTH cro/C1-type" evidence="2">
    <location>
        <begin position="5"/>
        <end position="59"/>
    </location>
</feature>
<accession>A0A7W7N6X3</accession>
<dbReference type="SUPFAM" id="SSF47413">
    <property type="entry name" value="lambda repressor-like DNA-binding domains"/>
    <property type="match status" value="1"/>
</dbReference>
<evidence type="ECO:0000259" key="2">
    <source>
        <dbReference type="PROSITE" id="PS50943"/>
    </source>
</evidence>
<dbReference type="InterPro" id="IPR001387">
    <property type="entry name" value="Cro/C1-type_HTH"/>
</dbReference>
<evidence type="ECO:0000256" key="1">
    <source>
        <dbReference type="SAM" id="Coils"/>
    </source>
</evidence>
<sequence>MNTKLQQLRIQKQILQEDMADLLGVKQSTYSRKERGQIYIMMREWELMARLMDVEIEDIYQDNDHSFISGRIKNSFLSIPEMVLEDLEYLKKENSRLKKIINQLRREKRKSSED</sequence>
<name>A0A7W7N6X3_9FLAO</name>
<dbReference type="Proteomes" id="UP000561681">
    <property type="component" value="Unassembled WGS sequence"/>
</dbReference>
<keyword evidence="3" id="KW-0238">DNA-binding</keyword>
<gene>
    <name evidence="3" type="ORF">HNP37_002201</name>
</gene>
<feature type="coiled-coil region" evidence="1">
    <location>
        <begin position="87"/>
        <end position="114"/>
    </location>
</feature>
<protein>
    <submittedName>
        <fullName evidence="3">DNA-binding XRE family transcriptional regulator</fullName>
    </submittedName>
</protein>
<comment type="caution">
    <text evidence="3">The sequence shown here is derived from an EMBL/GenBank/DDBJ whole genome shotgun (WGS) entry which is preliminary data.</text>
</comment>
<reference evidence="3 4" key="1">
    <citation type="submission" date="2020-08" db="EMBL/GenBank/DDBJ databases">
        <title>Functional genomics of gut bacteria from endangered species of beetles.</title>
        <authorList>
            <person name="Carlos-Shanley C."/>
        </authorList>
    </citation>
    <scope>NUCLEOTIDE SEQUENCE [LARGE SCALE GENOMIC DNA]</scope>
    <source>
        <strain evidence="3 4">S00142</strain>
    </source>
</reference>
<evidence type="ECO:0000313" key="4">
    <source>
        <dbReference type="Proteomes" id="UP000561681"/>
    </source>
</evidence>
<organism evidence="3 4">
    <name type="scientific">Flavobacterium nitrogenifigens</name>
    <dbReference type="NCBI Taxonomy" id="1617283"/>
    <lineage>
        <taxon>Bacteria</taxon>
        <taxon>Pseudomonadati</taxon>
        <taxon>Bacteroidota</taxon>
        <taxon>Flavobacteriia</taxon>
        <taxon>Flavobacteriales</taxon>
        <taxon>Flavobacteriaceae</taxon>
        <taxon>Flavobacterium</taxon>
    </lineage>
</organism>
<dbReference type="PROSITE" id="PS50943">
    <property type="entry name" value="HTH_CROC1"/>
    <property type="match status" value="1"/>
</dbReference>
<dbReference type="Gene3D" id="1.10.260.40">
    <property type="entry name" value="lambda repressor-like DNA-binding domains"/>
    <property type="match status" value="1"/>
</dbReference>
<dbReference type="CDD" id="cd00093">
    <property type="entry name" value="HTH_XRE"/>
    <property type="match status" value="1"/>
</dbReference>
<dbReference type="GO" id="GO:0003677">
    <property type="term" value="F:DNA binding"/>
    <property type="evidence" value="ECO:0007669"/>
    <property type="project" value="UniProtKB-KW"/>
</dbReference>
<dbReference type="AlphaFoldDB" id="A0A7W7N6X3"/>
<dbReference type="RefSeq" id="WP_184161369.1">
    <property type="nucleotide sequence ID" value="NZ_JACHLD010000003.1"/>
</dbReference>
<proteinExistence type="predicted"/>